<keyword evidence="3" id="KW-1185">Reference proteome</keyword>
<reference evidence="2 3" key="1">
    <citation type="journal article" date="2008" name="Nature">
        <title>The genome of the model beetle and pest Tribolium castaneum.</title>
        <authorList>
            <consortium name="Tribolium Genome Sequencing Consortium"/>
            <person name="Richards S."/>
            <person name="Gibbs R.A."/>
            <person name="Weinstock G.M."/>
            <person name="Brown S.J."/>
            <person name="Denell R."/>
            <person name="Beeman R.W."/>
            <person name="Gibbs R."/>
            <person name="Beeman R.W."/>
            <person name="Brown S.J."/>
            <person name="Bucher G."/>
            <person name="Friedrich M."/>
            <person name="Grimmelikhuijzen C.J."/>
            <person name="Klingler M."/>
            <person name="Lorenzen M."/>
            <person name="Richards S."/>
            <person name="Roth S."/>
            <person name="Schroder R."/>
            <person name="Tautz D."/>
            <person name="Zdobnov E.M."/>
            <person name="Muzny D."/>
            <person name="Gibbs R.A."/>
            <person name="Weinstock G.M."/>
            <person name="Attaway T."/>
            <person name="Bell S."/>
            <person name="Buhay C.J."/>
            <person name="Chandrabose M.N."/>
            <person name="Chavez D."/>
            <person name="Clerk-Blankenburg K.P."/>
            <person name="Cree A."/>
            <person name="Dao M."/>
            <person name="Davis C."/>
            <person name="Chacko J."/>
            <person name="Dinh H."/>
            <person name="Dugan-Rocha S."/>
            <person name="Fowler G."/>
            <person name="Garner T.T."/>
            <person name="Garnes J."/>
            <person name="Gnirke A."/>
            <person name="Hawes A."/>
            <person name="Hernandez J."/>
            <person name="Hines S."/>
            <person name="Holder M."/>
            <person name="Hume J."/>
            <person name="Jhangiani S.N."/>
            <person name="Joshi V."/>
            <person name="Khan Z.M."/>
            <person name="Jackson L."/>
            <person name="Kovar C."/>
            <person name="Kowis A."/>
            <person name="Lee S."/>
            <person name="Lewis L.R."/>
            <person name="Margolis J."/>
            <person name="Morgan M."/>
            <person name="Nazareth L.V."/>
            <person name="Nguyen N."/>
            <person name="Okwuonu G."/>
            <person name="Parker D."/>
            <person name="Richards S."/>
            <person name="Ruiz S.J."/>
            <person name="Santibanez J."/>
            <person name="Savard J."/>
            <person name="Scherer S.E."/>
            <person name="Schneider B."/>
            <person name="Sodergren E."/>
            <person name="Tautz D."/>
            <person name="Vattahil S."/>
            <person name="Villasana D."/>
            <person name="White C.S."/>
            <person name="Wright R."/>
            <person name="Park Y."/>
            <person name="Beeman R.W."/>
            <person name="Lord J."/>
            <person name="Oppert B."/>
            <person name="Lorenzen M."/>
            <person name="Brown S."/>
            <person name="Wang L."/>
            <person name="Savard J."/>
            <person name="Tautz D."/>
            <person name="Richards S."/>
            <person name="Weinstock G."/>
            <person name="Gibbs R.A."/>
            <person name="Liu Y."/>
            <person name="Worley K."/>
            <person name="Weinstock G."/>
            <person name="Elsik C.G."/>
            <person name="Reese J.T."/>
            <person name="Elhaik E."/>
            <person name="Landan G."/>
            <person name="Graur D."/>
            <person name="Arensburger P."/>
            <person name="Atkinson P."/>
            <person name="Beeman R.W."/>
            <person name="Beidler J."/>
            <person name="Brown S.J."/>
            <person name="Demuth J.P."/>
            <person name="Drury D.W."/>
            <person name="Du Y.Z."/>
            <person name="Fujiwara H."/>
            <person name="Lorenzen M."/>
            <person name="Maselli V."/>
            <person name="Osanai M."/>
            <person name="Park Y."/>
            <person name="Robertson H.M."/>
            <person name="Tu Z."/>
            <person name="Wang J.J."/>
            <person name="Wang S."/>
            <person name="Richards S."/>
            <person name="Song H."/>
            <person name="Zhang L."/>
            <person name="Sodergren E."/>
            <person name="Werner D."/>
            <person name="Stanke M."/>
            <person name="Morgenstern B."/>
            <person name="Solovyev V."/>
            <person name="Kosarev P."/>
            <person name="Brown G."/>
            <person name="Chen H.C."/>
            <person name="Ermolaeva O."/>
            <person name="Hlavina W."/>
            <person name="Kapustin Y."/>
            <person name="Kiryutin B."/>
            <person name="Kitts P."/>
            <person name="Maglott D."/>
            <person name="Pruitt K."/>
            <person name="Sapojnikov V."/>
            <person name="Souvorov A."/>
            <person name="Mackey A.J."/>
            <person name="Waterhouse R.M."/>
            <person name="Wyder S."/>
            <person name="Zdobnov E.M."/>
            <person name="Zdobnov E.M."/>
            <person name="Wyder S."/>
            <person name="Kriventseva E.V."/>
            <person name="Kadowaki T."/>
            <person name="Bork P."/>
            <person name="Aranda M."/>
            <person name="Bao R."/>
            <person name="Beermann A."/>
            <person name="Berns N."/>
            <person name="Bolognesi R."/>
            <person name="Bonneton F."/>
            <person name="Bopp D."/>
            <person name="Brown S.J."/>
            <person name="Bucher G."/>
            <person name="Butts T."/>
            <person name="Chaumot A."/>
            <person name="Denell R.E."/>
            <person name="Ferrier D.E."/>
            <person name="Friedrich M."/>
            <person name="Gordon C.M."/>
            <person name="Jindra M."/>
            <person name="Klingler M."/>
            <person name="Lan Q."/>
            <person name="Lattorff H.M."/>
            <person name="Laudet V."/>
            <person name="von Levetsow C."/>
            <person name="Liu Z."/>
            <person name="Lutz R."/>
            <person name="Lynch J.A."/>
            <person name="da Fonseca R.N."/>
            <person name="Posnien N."/>
            <person name="Reuter R."/>
            <person name="Roth S."/>
            <person name="Savard J."/>
            <person name="Schinko J.B."/>
            <person name="Schmitt C."/>
            <person name="Schoppmeier M."/>
            <person name="Schroder R."/>
            <person name="Shippy T.D."/>
            <person name="Simonnet F."/>
            <person name="Marques-Souza H."/>
            <person name="Tautz D."/>
            <person name="Tomoyasu Y."/>
            <person name="Trauner J."/>
            <person name="Van der Zee M."/>
            <person name="Vervoort M."/>
            <person name="Wittkopp N."/>
            <person name="Wimmer E.A."/>
            <person name="Yang X."/>
            <person name="Jones A.K."/>
            <person name="Sattelle D.B."/>
            <person name="Ebert P.R."/>
            <person name="Nelson D."/>
            <person name="Scott J.G."/>
            <person name="Beeman R.W."/>
            <person name="Muthukrishnan S."/>
            <person name="Kramer K.J."/>
            <person name="Arakane Y."/>
            <person name="Beeman R.W."/>
            <person name="Zhu Q."/>
            <person name="Hogenkamp D."/>
            <person name="Dixit R."/>
            <person name="Oppert B."/>
            <person name="Jiang H."/>
            <person name="Zou Z."/>
            <person name="Marshall J."/>
            <person name="Elpidina E."/>
            <person name="Vinokurov K."/>
            <person name="Oppert C."/>
            <person name="Zou Z."/>
            <person name="Evans J."/>
            <person name="Lu Z."/>
            <person name="Zhao P."/>
            <person name="Sumathipala N."/>
            <person name="Altincicek B."/>
            <person name="Vilcinskas A."/>
            <person name="Williams M."/>
            <person name="Hultmark D."/>
            <person name="Hetru C."/>
            <person name="Jiang H."/>
            <person name="Grimmelikhuijzen C.J."/>
            <person name="Hauser F."/>
            <person name="Cazzamali G."/>
            <person name="Williamson M."/>
            <person name="Park Y."/>
            <person name="Li B."/>
            <person name="Tanaka Y."/>
            <person name="Predel R."/>
            <person name="Neupert S."/>
            <person name="Schachtner J."/>
            <person name="Verleyen P."/>
            <person name="Raible F."/>
            <person name="Bork P."/>
            <person name="Friedrich M."/>
            <person name="Walden K.K."/>
            <person name="Robertson H.M."/>
            <person name="Angeli S."/>
            <person name="Foret S."/>
            <person name="Bucher G."/>
            <person name="Schuetz S."/>
            <person name="Maleszka R."/>
            <person name="Wimmer E.A."/>
            <person name="Beeman R.W."/>
            <person name="Lorenzen M."/>
            <person name="Tomoyasu Y."/>
            <person name="Miller S.C."/>
            <person name="Grossmann D."/>
            <person name="Bucher G."/>
        </authorList>
    </citation>
    <scope>NUCLEOTIDE SEQUENCE [LARGE SCALE GENOMIC DNA]</scope>
    <source>
        <strain evidence="2 3">Georgia GA2</strain>
    </source>
</reference>
<evidence type="ECO:0000256" key="1">
    <source>
        <dbReference type="SAM" id="MobiDB-lite"/>
    </source>
</evidence>
<proteinExistence type="predicted"/>
<name>D6W7A4_TRICA</name>
<sequence>MIGVETDRRVRRRGANLPVSIRRAKKTSRPLGGDMGRQLHWHNPLTGHRATAAQAGLPTTSHTKSPDSGRHHSTLRQTGGNCNAVAADRVAVAWRT</sequence>
<organism evidence="2 3">
    <name type="scientific">Tribolium castaneum</name>
    <name type="common">Red flour beetle</name>
    <dbReference type="NCBI Taxonomy" id="7070"/>
    <lineage>
        <taxon>Eukaryota</taxon>
        <taxon>Metazoa</taxon>
        <taxon>Ecdysozoa</taxon>
        <taxon>Arthropoda</taxon>
        <taxon>Hexapoda</taxon>
        <taxon>Insecta</taxon>
        <taxon>Pterygota</taxon>
        <taxon>Neoptera</taxon>
        <taxon>Endopterygota</taxon>
        <taxon>Coleoptera</taxon>
        <taxon>Polyphaga</taxon>
        <taxon>Cucujiformia</taxon>
        <taxon>Tenebrionidae</taxon>
        <taxon>Tenebrionidae incertae sedis</taxon>
        <taxon>Tribolium</taxon>
    </lineage>
</organism>
<reference evidence="2 3" key="2">
    <citation type="journal article" date="2010" name="Nucleic Acids Res.">
        <title>BeetleBase in 2010: revisions to provide comprehensive genomic information for Tribolium castaneum.</title>
        <authorList>
            <person name="Kim H.S."/>
            <person name="Murphy T."/>
            <person name="Xia J."/>
            <person name="Caragea D."/>
            <person name="Park Y."/>
            <person name="Beeman R.W."/>
            <person name="Lorenzen M.D."/>
            <person name="Butcher S."/>
            <person name="Manak J.R."/>
            <person name="Brown S.J."/>
        </authorList>
    </citation>
    <scope>GENOME REANNOTATION</scope>
    <source>
        <strain evidence="2 3">Georgia GA2</strain>
    </source>
</reference>
<protein>
    <submittedName>
        <fullName evidence="2">Uncharacterized protein</fullName>
    </submittedName>
</protein>
<dbReference type="HOGENOM" id="CLU_2362458_0_0_1"/>
<dbReference type="InParanoid" id="D6W7A4"/>
<dbReference type="Proteomes" id="UP000007266">
    <property type="component" value="Linkage group 1"/>
</dbReference>
<evidence type="ECO:0000313" key="3">
    <source>
        <dbReference type="Proteomes" id="UP000007266"/>
    </source>
</evidence>
<dbReference type="AlphaFoldDB" id="D6W7A4"/>
<evidence type="ECO:0000313" key="2">
    <source>
        <dbReference type="EMBL" id="EFA11138.1"/>
    </source>
</evidence>
<gene>
    <name evidence="2" type="primary">AUGUSTUS-3.0.2_04739</name>
    <name evidence="2" type="ORF">TcasGA2_TC004739</name>
</gene>
<feature type="region of interest" description="Disordered" evidence="1">
    <location>
        <begin position="1"/>
        <end position="80"/>
    </location>
</feature>
<dbReference type="EMBL" id="KQ971307">
    <property type="protein sequence ID" value="EFA11138.1"/>
    <property type="molecule type" value="Genomic_DNA"/>
</dbReference>
<accession>D6W7A4</accession>